<keyword evidence="1" id="KW-0472">Membrane</keyword>
<comment type="caution">
    <text evidence="2">The sequence shown here is derived from an EMBL/GenBank/DDBJ whole genome shotgun (WGS) entry which is preliminary data.</text>
</comment>
<evidence type="ECO:0000313" key="3">
    <source>
        <dbReference type="Proteomes" id="UP001314796"/>
    </source>
</evidence>
<proteinExistence type="predicted"/>
<keyword evidence="1" id="KW-0812">Transmembrane</keyword>
<organism evidence="2 3">
    <name type="scientific">Alkaliphilus hydrothermalis</name>
    <dbReference type="NCBI Taxonomy" id="1482730"/>
    <lineage>
        <taxon>Bacteria</taxon>
        <taxon>Bacillati</taxon>
        <taxon>Bacillota</taxon>
        <taxon>Clostridia</taxon>
        <taxon>Peptostreptococcales</taxon>
        <taxon>Natronincolaceae</taxon>
        <taxon>Alkaliphilus</taxon>
    </lineage>
</organism>
<evidence type="ECO:0000256" key="1">
    <source>
        <dbReference type="SAM" id="Phobius"/>
    </source>
</evidence>
<dbReference type="Proteomes" id="UP001314796">
    <property type="component" value="Unassembled WGS sequence"/>
</dbReference>
<dbReference type="RefSeq" id="WP_204404362.1">
    <property type="nucleotide sequence ID" value="NZ_JAFBEE010000030.1"/>
</dbReference>
<gene>
    <name evidence="2" type="ORF">JOC73_002874</name>
</gene>
<reference evidence="2 3" key="1">
    <citation type="submission" date="2021-01" db="EMBL/GenBank/DDBJ databases">
        <title>Genomic Encyclopedia of Type Strains, Phase IV (KMG-IV): sequencing the most valuable type-strain genomes for metagenomic binning, comparative biology and taxonomic classification.</title>
        <authorList>
            <person name="Goeker M."/>
        </authorList>
    </citation>
    <scope>NUCLEOTIDE SEQUENCE [LARGE SCALE GENOMIC DNA]</scope>
    <source>
        <strain evidence="2 3">DSM 25890</strain>
    </source>
</reference>
<keyword evidence="3" id="KW-1185">Reference proteome</keyword>
<evidence type="ECO:0000313" key="2">
    <source>
        <dbReference type="EMBL" id="MBM7616292.1"/>
    </source>
</evidence>
<accession>A0ABS2NU34</accession>
<feature type="transmembrane region" description="Helical" evidence="1">
    <location>
        <begin position="6"/>
        <end position="28"/>
    </location>
</feature>
<sequence>MTITMEHLQVVLVLVGIGVLGALLVVLLKVNDILKQAKSILVKNDGNINQSIESLPKVINNVEILSNSLNNEMVHVGGAIKNIEEITVGVNEEIKHLKGTVRNIEETVEYAAATAQTLTDDILLPIGDILNLLTILKGIFVKEKKKGIFRK</sequence>
<keyword evidence="1" id="KW-1133">Transmembrane helix</keyword>
<dbReference type="EMBL" id="JAFBEE010000030">
    <property type="protein sequence ID" value="MBM7616292.1"/>
    <property type="molecule type" value="Genomic_DNA"/>
</dbReference>
<protein>
    <submittedName>
        <fullName evidence="2">Archaellum component FlaC</fullName>
    </submittedName>
</protein>
<name>A0ABS2NU34_9FIRM</name>